<feature type="domain" description="SWIM-type" evidence="2">
    <location>
        <begin position="69"/>
        <end position="109"/>
    </location>
</feature>
<accession>A0A5J5K513</accession>
<keyword evidence="1" id="KW-0863">Zinc-finger</keyword>
<dbReference type="InterPro" id="IPR046053">
    <property type="entry name" value="DUF6011"/>
</dbReference>
<gene>
    <name evidence="3" type="ORF">F5972_08550</name>
</gene>
<proteinExistence type="predicted"/>
<organism evidence="3 4">
    <name type="scientific">Microbispora cellulosiformans</name>
    <dbReference type="NCBI Taxonomy" id="2614688"/>
    <lineage>
        <taxon>Bacteria</taxon>
        <taxon>Bacillati</taxon>
        <taxon>Actinomycetota</taxon>
        <taxon>Actinomycetes</taxon>
        <taxon>Streptosporangiales</taxon>
        <taxon>Streptosporangiaceae</taxon>
        <taxon>Microbispora</taxon>
    </lineage>
</organism>
<evidence type="ECO:0000313" key="3">
    <source>
        <dbReference type="EMBL" id="KAA9379691.1"/>
    </source>
</evidence>
<dbReference type="AlphaFoldDB" id="A0A5J5K513"/>
<dbReference type="EMBL" id="VYTZ01000003">
    <property type="protein sequence ID" value="KAA9379691.1"/>
    <property type="molecule type" value="Genomic_DNA"/>
</dbReference>
<comment type="caution">
    <text evidence="3">The sequence shown here is derived from an EMBL/GenBank/DDBJ whole genome shotgun (WGS) entry which is preliminary data.</text>
</comment>
<keyword evidence="4" id="KW-1185">Reference proteome</keyword>
<evidence type="ECO:0000259" key="2">
    <source>
        <dbReference type="PROSITE" id="PS50966"/>
    </source>
</evidence>
<evidence type="ECO:0000313" key="4">
    <source>
        <dbReference type="Proteomes" id="UP000327011"/>
    </source>
</evidence>
<dbReference type="Pfam" id="PF19474">
    <property type="entry name" value="DUF6011"/>
    <property type="match status" value="1"/>
</dbReference>
<sequence length="116" mass="12626">MDVVKCLDCGRALRSARSIADRRGPRCKAKVRAAARVADLREFTPVQVDKAREVIELGGLLPTRRPTMWTVVSSDGEATYLTAVQACTCPAGRRQRRCYHRAGAAIMAAARGLRAA</sequence>
<evidence type="ECO:0000256" key="1">
    <source>
        <dbReference type="PROSITE-ProRule" id="PRU00325"/>
    </source>
</evidence>
<keyword evidence="1" id="KW-0862">Zinc</keyword>
<dbReference type="RefSeq" id="WP_150932880.1">
    <property type="nucleotide sequence ID" value="NZ_VYTZ01000003.1"/>
</dbReference>
<name>A0A5J5K513_9ACTN</name>
<protein>
    <recommendedName>
        <fullName evidence="2">SWIM-type domain-containing protein</fullName>
    </recommendedName>
</protein>
<dbReference type="InterPro" id="IPR007527">
    <property type="entry name" value="Znf_SWIM"/>
</dbReference>
<dbReference type="GO" id="GO:0008270">
    <property type="term" value="F:zinc ion binding"/>
    <property type="evidence" value="ECO:0007669"/>
    <property type="project" value="UniProtKB-KW"/>
</dbReference>
<keyword evidence="1" id="KW-0479">Metal-binding</keyword>
<reference evidence="3 4" key="1">
    <citation type="submission" date="2019-09" db="EMBL/GenBank/DDBJ databases">
        <title>Screening of Novel Bioactive Compounds from Soil-Associated.</title>
        <authorList>
            <person name="Gong X."/>
        </authorList>
    </citation>
    <scope>NUCLEOTIDE SEQUENCE [LARGE SCALE GENOMIC DNA]</scope>
    <source>
        <strain evidence="3 4">Gxj-6</strain>
    </source>
</reference>
<dbReference type="Proteomes" id="UP000327011">
    <property type="component" value="Unassembled WGS sequence"/>
</dbReference>
<dbReference type="PROSITE" id="PS50966">
    <property type="entry name" value="ZF_SWIM"/>
    <property type="match status" value="1"/>
</dbReference>